<dbReference type="PANTHER" id="PTHR11831:SF4">
    <property type="entry name" value="SMALL RIBOSOMAL SUBUNIT PROTEIN US4M"/>
    <property type="match status" value="1"/>
</dbReference>
<name>A0A2I1E623_9GLOM</name>
<keyword evidence="5" id="KW-0687">Ribonucleoprotein</keyword>
<dbReference type="EMBL" id="LLXJ01000151">
    <property type="protein sequence ID" value="PKC14106.1"/>
    <property type="molecule type" value="Genomic_DNA"/>
</dbReference>
<evidence type="ECO:0000256" key="3">
    <source>
        <dbReference type="ARBA" id="ARBA00022884"/>
    </source>
</evidence>
<dbReference type="Pfam" id="PF01479">
    <property type="entry name" value="S4"/>
    <property type="match status" value="1"/>
</dbReference>
<reference evidence="9 12" key="4">
    <citation type="submission" date="2017-10" db="EMBL/GenBank/DDBJ databases">
        <title>Genome analyses suggest a sexual origin of heterokaryosis in a supposedly ancient asexual fungus.</title>
        <authorList>
            <person name="Corradi N."/>
            <person name="Sedzielewska K."/>
            <person name="Noel J."/>
            <person name="Charron P."/>
            <person name="Farinelli L."/>
            <person name="Marton T."/>
            <person name="Kruger M."/>
            <person name="Pelin A."/>
            <person name="Brachmann A."/>
            <person name="Corradi N."/>
        </authorList>
    </citation>
    <scope>NUCLEOTIDE SEQUENCE [LARGE SCALE GENOMIC DNA]</scope>
    <source>
        <strain evidence="9 12">A1</strain>
    </source>
</reference>
<dbReference type="SMART" id="SM00363">
    <property type="entry name" value="S4"/>
    <property type="match status" value="1"/>
</dbReference>
<organism evidence="10 14">
    <name type="scientific">Rhizophagus irregularis</name>
    <dbReference type="NCBI Taxonomy" id="588596"/>
    <lineage>
        <taxon>Eukaryota</taxon>
        <taxon>Fungi</taxon>
        <taxon>Fungi incertae sedis</taxon>
        <taxon>Mucoromycota</taxon>
        <taxon>Glomeromycotina</taxon>
        <taxon>Glomeromycetes</taxon>
        <taxon>Glomerales</taxon>
        <taxon>Glomeraceae</taxon>
        <taxon>Rhizophagus</taxon>
    </lineage>
</organism>
<dbReference type="Proteomes" id="UP000234323">
    <property type="component" value="Unassembled WGS sequence"/>
</dbReference>
<feature type="domain" description="RNA-binding S4" evidence="7">
    <location>
        <begin position="98"/>
        <end position="156"/>
    </location>
</feature>
<dbReference type="SMR" id="A0A2I1E623"/>
<evidence type="ECO:0000313" key="11">
    <source>
        <dbReference type="EMBL" id="PKY37945.1"/>
    </source>
</evidence>
<evidence type="ECO:0000256" key="2">
    <source>
        <dbReference type="ARBA" id="ARBA00022730"/>
    </source>
</evidence>
<keyword evidence="15" id="KW-1185">Reference proteome</keyword>
<accession>A0A2I1E623</accession>
<comment type="caution">
    <text evidence="10">The sequence shown here is derived from an EMBL/GenBank/DDBJ whole genome shotgun (WGS) entry which is preliminary data.</text>
</comment>
<reference evidence="8 13" key="2">
    <citation type="submission" date="2017-09" db="EMBL/GenBank/DDBJ databases">
        <title>Extensive intraspecific genome diversity in a model arbuscular mycorrhizal fungus.</title>
        <authorList>
            <person name="Chen E.C."/>
            <person name="Morin E."/>
            <person name="Beaudet D."/>
            <person name="Noel J."/>
            <person name="Ndikumana S."/>
            <person name="Charron P."/>
            <person name="St-Onge C."/>
            <person name="Giorgi J."/>
            <person name="Grigoriev I.V."/>
            <person name="Roux C."/>
            <person name="Martin F.M."/>
            <person name="Corradi N."/>
        </authorList>
    </citation>
    <scope>NUCLEOTIDE SEQUENCE [LARGE SCALE GENOMIC DNA]</scope>
    <source>
        <strain evidence="8 13">A5</strain>
    </source>
</reference>
<gene>
    <name evidence="9" type="ORF">RhiirA1_523216</name>
    <name evidence="11" type="ORF">RhiirA4_499050</name>
    <name evidence="8" type="ORF">RhiirA5_455657</name>
    <name evidence="10" type="ORF">RhiirC2_509528</name>
</gene>
<dbReference type="InterPro" id="IPR018079">
    <property type="entry name" value="Ribosomal_uS4_CS"/>
</dbReference>
<dbReference type="AlphaFoldDB" id="A0A2I1E623"/>
<sequence length="247" mass="28913">MRKPKDSFSRGLIRMSWSKKNLFIIHQRGDRLPRSQNRTLFQQKWQAKKDTRAYHGAQLNEQQFRRLFEPKLPTSNIKEQKEEQHPPVSVLTYASLERRLDFIVFRSCFASSIWAARQIIIHGKVSVNGKKVSVPSKLAKDGDIISIDPRAVPYLTEPMTPKGLTFKPIPYMQPFLFIPEYLEVNFNTCSIVFLRNPISRPGRSEIPSPFPPEIHSLAHEYYAERIKKKKSKRTRHLIPVEENFRID</sequence>
<keyword evidence="3 6" id="KW-0694">RNA-binding</keyword>
<evidence type="ECO:0000313" key="8">
    <source>
        <dbReference type="EMBL" id="PKC14106.1"/>
    </source>
</evidence>
<dbReference type="GO" id="GO:0019843">
    <property type="term" value="F:rRNA binding"/>
    <property type="evidence" value="ECO:0007669"/>
    <property type="project" value="UniProtKB-KW"/>
</dbReference>
<dbReference type="GO" id="GO:0003735">
    <property type="term" value="F:structural constituent of ribosome"/>
    <property type="evidence" value="ECO:0007669"/>
    <property type="project" value="TreeGrafter"/>
</dbReference>
<keyword evidence="4" id="KW-0689">Ribosomal protein</keyword>
<evidence type="ECO:0000259" key="7">
    <source>
        <dbReference type="SMART" id="SM00363"/>
    </source>
</evidence>
<dbReference type="PANTHER" id="PTHR11831">
    <property type="entry name" value="30S 40S RIBOSOMAL PROTEIN"/>
    <property type="match status" value="1"/>
</dbReference>
<evidence type="ECO:0000313" key="12">
    <source>
        <dbReference type="Proteomes" id="UP000232688"/>
    </source>
</evidence>
<dbReference type="PROSITE" id="PS00632">
    <property type="entry name" value="RIBOSOMAL_S4"/>
    <property type="match status" value="1"/>
</dbReference>
<reference evidence="12 14" key="3">
    <citation type="submission" date="2017-10" db="EMBL/GenBank/DDBJ databases">
        <title>Extensive intraspecific genome diversity in a model arbuscular mycorrhizal fungus.</title>
        <authorList>
            <person name="Chen E.C.H."/>
            <person name="Morin E."/>
            <person name="Baudet D."/>
            <person name="Noel J."/>
            <person name="Ndikumana S."/>
            <person name="Charron P."/>
            <person name="St-Onge C."/>
            <person name="Giorgi J."/>
            <person name="Grigoriev I.V."/>
            <person name="Roux C."/>
            <person name="Martin F.M."/>
            <person name="Corradi N."/>
        </authorList>
    </citation>
    <scope>NUCLEOTIDE SEQUENCE [LARGE SCALE GENOMIC DNA]</scope>
    <source>
        <strain evidence="9 12">A1</strain>
        <strain evidence="10 14">C2</strain>
    </source>
</reference>
<dbReference type="InterPro" id="IPR022801">
    <property type="entry name" value="Ribosomal_uS4"/>
</dbReference>
<dbReference type="PROSITE" id="PS50889">
    <property type="entry name" value="S4"/>
    <property type="match status" value="1"/>
</dbReference>
<dbReference type="GO" id="GO:0005763">
    <property type="term" value="C:mitochondrial small ribosomal subunit"/>
    <property type="evidence" value="ECO:0007669"/>
    <property type="project" value="TreeGrafter"/>
</dbReference>
<evidence type="ECO:0000313" key="13">
    <source>
        <dbReference type="Proteomes" id="UP000232722"/>
    </source>
</evidence>
<proteinExistence type="inferred from homology"/>
<dbReference type="Proteomes" id="UP000232688">
    <property type="component" value="Unassembled WGS sequence"/>
</dbReference>
<dbReference type="Proteomes" id="UP000232722">
    <property type="component" value="Unassembled WGS sequence"/>
</dbReference>
<evidence type="ECO:0000313" key="15">
    <source>
        <dbReference type="Proteomes" id="UP000234323"/>
    </source>
</evidence>
<evidence type="ECO:0000313" key="10">
    <source>
        <dbReference type="EMBL" id="PKK78639.1"/>
    </source>
</evidence>
<evidence type="ECO:0000313" key="9">
    <source>
        <dbReference type="EMBL" id="PKC73306.1"/>
    </source>
</evidence>
<dbReference type="VEuPathDB" id="FungiDB:RhiirFUN_020926"/>
<dbReference type="SUPFAM" id="SSF55174">
    <property type="entry name" value="Alpha-L RNA-binding motif"/>
    <property type="match status" value="1"/>
</dbReference>
<dbReference type="EMBL" id="LLXL01000075">
    <property type="protein sequence ID" value="PKK78639.1"/>
    <property type="molecule type" value="Genomic_DNA"/>
</dbReference>
<evidence type="ECO:0000256" key="4">
    <source>
        <dbReference type="ARBA" id="ARBA00022980"/>
    </source>
</evidence>
<evidence type="ECO:0000256" key="1">
    <source>
        <dbReference type="ARBA" id="ARBA00007465"/>
    </source>
</evidence>
<dbReference type="Gene3D" id="3.10.290.10">
    <property type="entry name" value="RNA-binding S4 domain"/>
    <property type="match status" value="1"/>
</dbReference>
<evidence type="ECO:0000256" key="6">
    <source>
        <dbReference type="PROSITE-ProRule" id="PRU00182"/>
    </source>
</evidence>
<dbReference type="VEuPathDB" id="FungiDB:RhiirA1_523216"/>
<dbReference type="GO" id="GO:0042274">
    <property type="term" value="P:ribosomal small subunit biogenesis"/>
    <property type="evidence" value="ECO:0007669"/>
    <property type="project" value="TreeGrafter"/>
</dbReference>
<keyword evidence="2 6" id="KW-0699">rRNA-binding</keyword>
<dbReference type="VEuPathDB" id="FungiDB:FUN_019475"/>
<evidence type="ECO:0000313" key="14">
    <source>
        <dbReference type="Proteomes" id="UP000233469"/>
    </source>
</evidence>
<protein>
    <submittedName>
        <fullName evidence="10">Alpha-L RNA-binding motif-containing protein</fullName>
    </submittedName>
</protein>
<dbReference type="InterPro" id="IPR036986">
    <property type="entry name" value="S4_RNA-bd_sf"/>
</dbReference>
<reference evidence="13 14" key="1">
    <citation type="submission" date="2016-04" db="EMBL/GenBank/DDBJ databases">
        <title>Genome analyses suggest a sexual origin of heterokaryosis in a supposedly ancient asexual fungus.</title>
        <authorList>
            <person name="Ropars J."/>
            <person name="Sedzielewska K."/>
            <person name="Noel J."/>
            <person name="Charron P."/>
            <person name="Farinelli L."/>
            <person name="Marton T."/>
            <person name="Kruger M."/>
            <person name="Pelin A."/>
            <person name="Brachmann A."/>
            <person name="Corradi N."/>
        </authorList>
    </citation>
    <scope>NUCLEOTIDE SEQUENCE [LARGE SCALE GENOMIC DNA]</scope>
    <source>
        <strain evidence="11 15">A4</strain>
        <strain evidence="8 13">A5</strain>
        <strain evidence="10 14">C2</strain>
    </source>
</reference>
<dbReference type="EMBL" id="LLXH01000091">
    <property type="protein sequence ID" value="PKC73306.1"/>
    <property type="molecule type" value="Genomic_DNA"/>
</dbReference>
<evidence type="ECO:0000256" key="5">
    <source>
        <dbReference type="ARBA" id="ARBA00023274"/>
    </source>
</evidence>
<dbReference type="EMBL" id="LLXI01000014">
    <property type="protein sequence ID" value="PKY37945.1"/>
    <property type="molecule type" value="Genomic_DNA"/>
</dbReference>
<dbReference type="InterPro" id="IPR002942">
    <property type="entry name" value="S4_RNA-bd"/>
</dbReference>
<comment type="similarity">
    <text evidence="1">Belongs to the universal ribosomal protein uS4 family.</text>
</comment>
<dbReference type="CDD" id="cd00165">
    <property type="entry name" value="S4"/>
    <property type="match status" value="1"/>
</dbReference>
<dbReference type="Proteomes" id="UP000233469">
    <property type="component" value="Unassembled WGS sequence"/>
</dbReference>
<dbReference type="OrthoDB" id="3356781at2759"/>